<dbReference type="Pfam" id="PF01740">
    <property type="entry name" value="STAS"/>
    <property type="match status" value="1"/>
</dbReference>
<reference evidence="1 2" key="1">
    <citation type="submission" date="2017-11" db="EMBL/GenBank/DDBJ databases">
        <title>Complete genome sequence of Streptomyces lavendulae subsp. lavendulae CCM 3239 (formerly 'Streptomyces aureofaciens CCM 3239'), the producer of the angucycline-type antibiotic auricin.</title>
        <authorList>
            <person name="Busche T."/>
            <person name="Novakova R."/>
            <person name="Al'Dilaimi A."/>
            <person name="Homerova D."/>
            <person name="Feckova L."/>
            <person name="Rezuchova B."/>
            <person name="Mingyar E."/>
            <person name="Csolleiova D."/>
            <person name="Bekeova C."/>
            <person name="Winkler A."/>
            <person name="Sevcikova B."/>
            <person name="Kalinowski J."/>
            <person name="Kormanec J."/>
            <person name="Ruckert C."/>
        </authorList>
    </citation>
    <scope>NUCLEOTIDE SEQUENCE [LARGE SCALE GENOMIC DNA]</scope>
    <source>
        <strain evidence="1 2">CCM 3239</strain>
    </source>
</reference>
<dbReference type="InterPro" id="IPR052746">
    <property type="entry name" value="MlaB_ABC_Transporter"/>
</dbReference>
<dbReference type="KEGG" id="slx:SLAV_01990"/>
<dbReference type="GeneID" id="49381573"/>
<sequence>MTAIARHDRPDVSQTVGLEVSVTPSPPPGTAHVRVSGEVDFGNAAILREDLLTALASQRDTPLVDLSVDLSRVTFCDCAGLNALLSTRLAALRIGRGVRITAASRPVERLLHLTATGFLLASRCPPESK</sequence>
<evidence type="ECO:0000313" key="1">
    <source>
        <dbReference type="EMBL" id="ATZ22322.1"/>
    </source>
</evidence>
<dbReference type="PANTHER" id="PTHR35849">
    <property type="entry name" value="BLR2341 PROTEIN"/>
    <property type="match status" value="1"/>
</dbReference>
<proteinExistence type="predicted"/>
<dbReference type="EMBL" id="CP024985">
    <property type="protein sequence ID" value="ATZ22322.1"/>
    <property type="molecule type" value="Genomic_DNA"/>
</dbReference>
<keyword evidence="2" id="KW-1185">Reference proteome</keyword>
<accession>A0A2K8P6E1</accession>
<dbReference type="SUPFAM" id="SSF52091">
    <property type="entry name" value="SpoIIaa-like"/>
    <property type="match status" value="1"/>
</dbReference>
<gene>
    <name evidence="1" type="ORF">SLAV_01990</name>
</gene>
<dbReference type="Proteomes" id="UP000231791">
    <property type="component" value="Chromosome"/>
</dbReference>
<dbReference type="RefSeq" id="WP_051840394.1">
    <property type="nucleotide sequence ID" value="NZ_CP024985.1"/>
</dbReference>
<name>A0A2K8P6E1_STRLA</name>
<evidence type="ECO:0000313" key="2">
    <source>
        <dbReference type="Proteomes" id="UP000231791"/>
    </source>
</evidence>
<organism evidence="1 2">
    <name type="scientific">Streptomyces lavendulae subsp. lavendulae</name>
    <dbReference type="NCBI Taxonomy" id="58340"/>
    <lineage>
        <taxon>Bacteria</taxon>
        <taxon>Bacillati</taxon>
        <taxon>Actinomycetota</taxon>
        <taxon>Actinomycetes</taxon>
        <taxon>Kitasatosporales</taxon>
        <taxon>Streptomycetaceae</taxon>
        <taxon>Streptomyces</taxon>
    </lineage>
</organism>
<dbReference type="OrthoDB" id="3296948at2"/>
<dbReference type="PROSITE" id="PS50801">
    <property type="entry name" value="STAS"/>
    <property type="match status" value="1"/>
</dbReference>
<dbReference type="Gene3D" id="3.30.750.24">
    <property type="entry name" value="STAS domain"/>
    <property type="match status" value="1"/>
</dbReference>
<dbReference type="InterPro" id="IPR002645">
    <property type="entry name" value="STAS_dom"/>
</dbReference>
<protein>
    <submittedName>
        <fullName evidence="1">STAS domain protein</fullName>
    </submittedName>
</protein>
<dbReference type="AlphaFoldDB" id="A0A2K8P6E1"/>
<dbReference type="InterPro" id="IPR036513">
    <property type="entry name" value="STAS_dom_sf"/>
</dbReference>
<dbReference type="PANTHER" id="PTHR35849:SF2">
    <property type="entry name" value="BLR2341 PROTEIN"/>
    <property type="match status" value="1"/>
</dbReference>
<dbReference type="CDD" id="cd07043">
    <property type="entry name" value="STAS_anti-anti-sigma_factors"/>
    <property type="match status" value="1"/>
</dbReference>